<proteinExistence type="predicted"/>
<feature type="region of interest" description="Disordered" evidence="1">
    <location>
        <begin position="206"/>
        <end position="247"/>
    </location>
</feature>
<dbReference type="GeneID" id="55970162"/>
<dbReference type="Proteomes" id="UP000749293">
    <property type="component" value="Unassembled WGS sequence"/>
</dbReference>
<feature type="compositionally biased region" description="Basic residues" evidence="1">
    <location>
        <begin position="210"/>
        <end position="221"/>
    </location>
</feature>
<gene>
    <name evidence="3" type="ORF">GMORB2_3934</name>
</gene>
<sequence>MNEKRPLSPDLVANPFIKKRNLNWTISPPATNKLDHQDGDADDDDEASEDHDNDDNPTTAAIEAGHSSITDHPSLFSNVLKRHTLPSAPILLPVQSCVDLYRSCINSPQGAHFVIHQHDHPVAGTHYDLRLQINPSSSVSWAVMYGLPGDPNSSRLNRNATETRIHCLWQTLLHEAFQQRKIRVRLHGSRLPDPYVLNLRLTKKEDAAGRSRRPAARRRGKPTSPEETSDNENGAEEDGAIVPNSHGNNEALSAMEREMRELEDQEVRQTNAYPGATNTIGSVHQRKWYLSLDRVACGLIEGRDKVWRRRSGDATASDGHGHEDAHGERLTYPFYVRGADHERSVVTARKGENVLFDEGVVGFIRRRGWKPILS</sequence>
<comment type="caution">
    <text evidence="3">The sequence shown here is derived from an EMBL/GenBank/DDBJ whole genome shotgun (WGS) entry which is preliminary data.</text>
</comment>
<evidence type="ECO:0000256" key="1">
    <source>
        <dbReference type="SAM" id="MobiDB-lite"/>
    </source>
</evidence>
<organism evidence="3 4">
    <name type="scientific">Geosmithia morbida</name>
    <dbReference type="NCBI Taxonomy" id="1094350"/>
    <lineage>
        <taxon>Eukaryota</taxon>
        <taxon>Fungi</taxon>
        <taxon>Dikarya</taxon>
        <taxon>Ascomycota</taxon>
        <taxon>Pezizomycotina</taxon>
        <taxon>Sordariomycetes</taxon>
        <taxon>Hypocreomycetidae</taxon>
        <taxon>Hypocreales</taxon>
        <taxon>Bionectriaceae</taxon>
        <taxon>Geosmithia</taxon>
    </lineage>
</organism>
<feature type="domain" description="DNA ligase D 3'-phosphoesterase" evidence="2">
    <location>
        <begin position="116"/>
        <end position="169"/>
    </location>
</feature>
<name>A0A9P4YZU5_9HYPO</name>
<keyword evidence="4" id="KW-1185">Reference proteome</keyword>
<reference evidence="3" key="1">
    <citation type="submission" date="2020-03" db="EMBL/GenBank/DDBJ databases">
        <title>Site-based positive gene gene selection in Geosmithia morbida across the United States reveals a broad range of putative effectors and factors for local host and environmental adapation.</title>
        <authorList>
            <person name="Onufrak A."/>
            <person name="Murdoch R.W."/>
            <person name="Gazis R."/>
            <person name="Huff M."/>
            <person name="Staton M."/>
            <person name="Klingeman W."/>
            <person name="Hadziabdic D."/>
        </authorList>
    </citation>
    <scope>NUCLEOTIDE SEQUENCE</scope>
    <source>
        <strain evidence="3">1262</strain>
    </source>
</reference>
<evidence type="ECO:0000313" key="3">
    <source>
        <dbReference type="EMBL" id="KAF4125095.1"/>
    </source>
</evidence>
<evidence type="ECO:0000313" key="4">
    <source>
        <dbReference type="Proteomes" id="UP000749293"/>
    </source>
</evidence>
<feature type="compositionally biased region" description="Acidic residues" evidence="1">
    <location>
        <begin position="227"/>
        <end position="239"/>
    </location>
</feature>
<accession>A0A9P4YZU5</accession>
<dbReference type="PANTHER" id="PTHR39465:SF1">
    <property type="entry name" value="DNA LIGASE D 3'-PHOSPHOESTERASE DOMAIN-CONTAINING PROTEIN"/>
    <property type="match status" value="1"/>
</dbReference>
<dbReference type="OrthoDB" id="2588098at2759"/>
<protein>
    <recommendedName>
        <fullName evidence="2">DNA ligase D 3'-phosphoesterase domain-containing protein</fullName>
    </recommendedName>
</protein>
<feature type="region of interest" description="Disordered" evidence="1">
    <location>
        <begin position="26"/>
        <end position="61"/>
    </location>
</feature>
<dbReference type="Pfam" id="PF13298">
    <property type="entry name" value="LigD_N"/>
    <property type="match status" value="1"/>
</dbReference>
<dbReference type="PANTHER" id="PTHR39465">
    <property type="entry name" value="DNA LIGASE D, 3'-PHOSPHOESTERASE DOMAIN"/>
    <property type="match status" value="1"/>
</dbReference>
<dbReference type="EMBL" id="JAANYQ010000003">
    <property type="protein sequence ID" value="KAF4125095.1"/>
    <property type="molecule type" value="Genomic_DNA"/>
</dbReference>
<dbReference type="AlphaFoldDB" id="A0A9P4YZU5"/>
<dbReference type="RefSeq" id="XP_035323747.1">
    <property type="nucleotide sequence ID" value="XM_035465910.1"/>
</dbReference>
<dbReference type="InterPro" id="IPR014144">
    <property type="entry name" value="LigD_PE_domain"/>
</dbReference>
<evidence type="ECO:0000259" key="2">
    <source>
        <dbReference type="Pfam" id="PF13298"/>
    </source>
</evidence>
<feature type="compositionally biased region" description="Acidic residues" evidence="1">
    <location>
        <begin position="40"/>
        <end position="55"/>
    </location>
</feature>